<dbReference type="InterPro" id="IPR004827">
    <property type="entry name" value="bZIP"/>
</dbReference>
<gene>
    <name evidence="3" type="ORF">EGW08_003804</name>
</gene>
<dbReference type="InterPro" id="IPR046347">
    <property type="entry name" value="bZIP_sf"/>
</dbReference>
<reference evidence="3 4" key="1">
    <citation type="submission" date="2019-01" db="EMBL/GenBank/DDBJ databases">
        <title>A draft genome assembly of the solar-powered sea slug Elysia chlorotica.</title>
        <authorList>
            <person name="Cai H."/>
            <person name="Li Q."/>
            <person name="Fang X."/>
            <person name="Li J."/>
            <person name="Curtis N.E."/>
            <person name="Altenburger A."/>
            <person name="Shibata T."/>
            <person name="Feng M."/>
            <person name="Maeda T."/>
            <person name="Schwartz J.A."/>
            <person name="Shigenobu S."/>
            <person name="Lundholm N."/>
            <person name="Nishiyama T."/>
            <person name="Yang H."/>
            <person name="Hasebe M."/>
            <person name="Li S."/>
            <person name="Pierce S.K."/>
            <person name="Wang J."/>
        </authorList>
    </citation>
    <scope>NUCLEOTIDE SEQUENCE [LARGE SCALE GENOMIC DNA]</scope>
    <source>
        <strain evidence="3">EC2010</strain>
        <tissue evidence="3">Whole organism of an adult</tissue>
    </source>
</reference>
<accession>A0A433U3Q8</accession>
<sequence length="643" mass="71287">MQTSDRYFDLGIQRHLNRKTREVEQFPAQAPRTSCAAQPMADPRPVGARSDLEAMLDIEDVVLRDAQEDDPSLPEAPTAERIFSPAFQDMMSNMNLGEDFLFNNVAYHDGAEAGSTQNQTDEDLVEKELINRIATDLQNMEQFPYQHVSQPEASGQAQQLFQPGASELAKSLLRENVLQRMFQEGKTFTLDLQEPLPETISPTDEDRAKEEARKKRNRLAAEKSRKKQKDMKQNLEMSIVQNKKEGEELKLKVLHDLKEMDDMKQMLLGCHLKTSSGETELCPRVFELFKQMGQLSEASPLLEHFDMKVGEQRQEESSDQMDFSSSHSLSSVQPGQGLDFSQTNAATSTLVTSSAAGLRYNGYMGCSTDELATSVSRVKCYDGYQANEATLLLDGYPAESVSTSTQSEDAIFTGIVLSGNVFPQQGVNRELTQLGPSLVLKPFTDRSETIRYSQLPLIDKQQFEHNKSISAIMSTYKLQPHNAEVGFKSLNPKPGTATSNETRSPTLRSAKENDNSSLALYEGLTLRDLLPPQPPPLQNNGQIHGAKVSFNFAHSSCNDMPTGGRAASASIKPHKTTGVGVARGGNNNSNRFKSIGLTPGFHQSASAWSVNDQNDDNIDDVQDLLDFFSDDCKPSSEKKPRLE</sequence>
<feature type="region of interest" description="Disordered" evidence="1">
    <location>
        <begin position="24"/>
        <end position="47"/>
    </location>
</feature>
<dbReference type="AlphaFoldDB" id="A0A433U3Q8"/>
<protein>
    <recommendedName>
        <fullName evidence="2">BZIP domain-containing protein</fullName>
    </recommendedName>
</protein>
<feature type="compositionally biased region" description="Basic and acidic residues" evidence="1">
    <location>
        <begin position="204"/>
        <end position="223"/>
    </location>
</feature>
<evidence type="ECO:0000313" key="4">
    <source>
        <dbReference type="Proteomes" id="UP000271974"/>
    </source>
</evidence>
<keyword evidence="4" id="KW-1185">Reference proteome</keyword>
<dbReference type="PROSITE" id="PS50217">
    <property type="entry name" value="BZIP"/>
    <property type="match status" value="1"/>
</dbReference>
<dbReference type="Proteomes" id="UP000271974">
    <property type="component" value="Unassembled WGS sequence"/>
</dbReference>
<dbReference type="GO" id="GO:0003700">
    <property type="term" value="F:DNA-binding transcription factor activity"/>
    <property type="evidence" value="ECO:0007669"/>
    <property type="project" value="InterPro"/>
</dbReference>
<feature type="compositionally biased region" description="Polar residues" evidence="1">
    <location>
        <begin position="496"/>
        <end position="507"/>
    </location>
</feature>
<evidence type="ECO:0000259" key="2">
    <source>
        <dbReference type="PROSITE" id="PS50217"/>
    </source>
</evidence>
<evidence type="ECO:0000256" key="1">
    <source>
        <dbReference type="SAM" id="MobiDB-lite"/>
    </source>
</evidence>
<dbReference type="EMBL" id="RQTK01000083">
    <property type="protein sequence ID" value="RUS88408.1"/>
    <property type="molecule type" value="Genomic_DNA"/>
</dbReference>
<organism evidence="3 4">
    <name type="scientific">Elysia chlorotica</name>
    <name type="common">Eastern emerald elysia</name>
    <name type="synonym">Sea slug</name>
    <dbReference type="NCBI Taxonomy" id="188477"/>
    <lineage>
        <taxon>Eukaryota</taxon>
        <taxon>Metazoa</taxon>
        <taxon>Spiralia</taxon>
        <taxon>Lophotrochozoa</taxon>
        <taxon>Mollusca</taxon>
        <taxon>Gastropoda</taxon>
        <taxon>Heterobranchia</taxon>
        <taxon>Euthyneura</taxon>
        <taxon>Panpulmonata</taxon>
        <taxon>Sacoglossa</taxon>
        <taxon>Placobranchoidea</taxon>
        <taxon>Plakobranchidae</taxon>
        <taxon>Elysia</taxon>
    </lineage>
</organism>
<feature type="domain" description="BZIP" evidence="2">
    <location>
        <begin position="207"/>
        <end position="267"/>
    </location>
</feature>
<dbReference type="SUPFAM" id="SSF57959">
    <property type="entry name" value="Leucine zipper domain"/>
    <property type="match status" value="1"/>
</dbReference>
<dbReference type="CDD" id="cd14686">
    <property type="entry name" value="bZIP"/>
    <property type="match status" value="1"/>
</dbReference>
<feature type="region of interest" description="Disordered" evidence="1">
    <location>
        <begin position="195"/>
        <end position="234"/>
    </location>
</feature>
<name>A0A433U3Q8_ELYCH</name>
<feature type="region of interest" description="Disordered" evidence="1">
    <location>
        <begin position="488"/>
        <end position="515"/>
    </location>
</feature>
<proteinExistence type="predicted"/>
<comment type="caution">
    <text evidence="3">The sequence shown here is derived from an EMBL/GenBank/DDBJ whole genome shotgun (WGS) entry which is preliminary data.</text>
</comment>
<evidence type="ECO:0000313" key="3">
    <source>
        <dbReference type="EMBL" id="RUS88408.1"/>
    </source>
</evidence>
<dbReference type="PROSITE" id="PS00036">
    <property type="entry name" value="BZIP_BASIC"/>
    <property type="match status" value="1"/>
</dbReference>
<dbReference type="Gene3D" id="1.20.5.170">
    <property type="match status" value="1"/>
</dbReference>